<gene>
    <name evidence="1" type="ORF">BDM02DRAFT_3121519</name>
</gene>
<dbReference type="Proteomes" id="UP000886501">
    <property type="component" value="Unassembled WGS sequence"/>
</dbReference>
<evidence type="ECO:0000313" key="2">
    <source>
        <dbReference type="Proteomes" id="UP000886501"/>
    </source>
</evidence>
<name>A0ACB6Z4I9_THEGA</name>
<comment type="caution">
    <text evidence="1">The sequence shown here is derived from an EMBL/GenBank/DDBJ whole genome shotgun (WGS) entry which is preliminary data.</text>
</comment>
<organism evidence="1 2">
    <name type="scientific">Thelephora ganbajun</name>
    <name type="common">Ganba fungus</name>
    <dbReference type="NCBI Taxonomy" id="370292"/>
    <lineage>
        <taxon>Eukaryota</taxon>
        <taxon>Fungi</taxon>
        <taxon>Dikarya</taxon>
        <taxon>Basidiomycota</taxon>
        <taxon>Agaricomycotina</taxon>
        <taxon>Agaricomycetes</taxon>
        <taxon>Thelephorales</taxon>
        <taxon>Thelephoraceae</taxon>
        <taxon>Thelephora</taxon>
    </lineage>
</organism>
<dbReference type="EMBL" id="MU118125">
    <property type="protein sequence ID" value="KAF9644660.1"/>
    <property type="molecule type" value="Genomic_DNA"/>
</dbReference>
<reference evidence="1" key="2">
    <citation type="journal article" date="2020" name="Nat. Commun.">
        <title>Large-scale genome sequencing of mycorrhizal fungi provides insights into the early evolution of symbiotic traits.</title>
        <authorList>
            <person name="Miyauchi S."/>
            <person name="Kiss E."/>
            <person name="Kuo A."/>
            <person name="Drula E."/>
            <person name="Kohler A."/>
            <person name="Sanchez-Garcia M."/>
            <person name="Morin E."/>
            <person name="Andreopoulos B."/>
            <person name="Barry K.W."/>
            <person name="Bonito G."/>
            <person name="Buee M."/>
            <person name="Carver A."/>
            <person name="Chen C."/>
            <person name="Cichocki N."/>
            <person name="Clum A."/>
            <person name="Culley D."/>
            <person name="Crous P.W."/>
            <person name="Fauchery L."/>
            <person name="Girlanda M."/>
            <person name="Hayes R.D."/>
            <person name="Keri Z."/>
            <person name="LaButti K."/>
            <person name="Lipzen A."/>
            <person name="Lombard V."/>
            <person name="Magnuson J."/>
            <person name="Maillard F."/>
            <person name="Murat C."/>
            <person name="Nolan M."/>
            <person name="Ohm R.A."/>
            <person name="Pangilinan J."/>
            <person name="Pereira M.F."/>
            <person name="Perotto S."/>
            <person name="Peter M."/>
            <person name="Pfister S."/>
            <person name="Riley R."/>
            <person name="Sitrit Y."/>
            <person name="Stielow J.B."/>
            <person name="Szollosi G."/>
            <person name="Zifcakova L."/>
            <person name="Stursova M."/>
            <person name="Spatafora J.W."/>
            <person name="Tedersoo L."/>
            <person name="Vaario L.M."/>
            <person name="Yamada A."/>
            <person name="Yan M."/>
            <person name="Wang P."/>
            <person name="Xu J."/>
            <person name="Bruns T."/>
            <person name="Baldrian P."/>
            <person name="Vilgalys R."/>
            <person name="Dunand C."/>
            <person name="Henrissat B."/>
            <person name="Grigoriev I.V."/>
            <person name="Hibbett D."/>
            <person name="Nagy L.G."/>
            <person name="Martin F.M."/>
        </authorList>
    </citation>
    <scope>NUCLEOTIDE SEQUENCE</scope>
    <source>
        <strain evidence="1">P2</strain>
    </source>
</reference>
<feature type="non-terminal residue" evidence="1">
    <location>
        <position position="244"/>
    </location>
</feature>
<protein>
    <submittedName>
        <fullName evidence="1">Alkaline phytoceramidase</fullName>
    </submittedName>
</protein>
<keyword evidence="2" id="KW-1185">Reference proteome</keyword>
<reference evidence="1" key="1">
    <citation type="submission" date="2019-10" db="EMBL/GenBank/DDBJ databases">
        <authorList>
            <consortium name="DOE Joint Genome Institute"/>
            <person name="Kuo A."/>
            <person name="Miyauchi S."/>
            <person name="Kiss E."/>
            <person name="Drula E."/>
            <person name="Kohler A."/>
            <person name="Sanchez-Garcia M."/>
            <person name="Andreopoulos B."/>
            <person name="Barry K.W."/>
            <person name="Bonito G."/>
            <person name="Buee M."/>
            <person name="Carver A."/>
            <person name="Chen C."/>
            <person name="Cichocki N."/>
            <person name="Clum A."/>
            <person name="Culley D."/>
            <person name="Crous P.W."/>
            <person name="Fauchery L."/>
            <person name="Girlanda M."/>
            <person name="Hayes R."/>
            <person name="Keri Z."/>
            <person name="Labutti K."/>
            <person name="Lipzen A."/>
            <person name="Lombard V."/>
            <person name="Magnuson J."/>
            <person name="Maillard F."/>
            <person name="Morin E."/>
            <person name="Murat C."/>
            <person name="Nolan M."/>
            <person name="Ohm R."/>
            <person name="Pangilinan J."/>
            <person name="Pereira M."/>
            <person name="Perotto S."/>
            <person name="Peter M."/>
            <person name="Riley R."/>
            <person name="Sitrit Y."/>
            <person name="Stielow B."/>
            <person name="Szollosi G."/>
            <person name="Zifcakova L."/>
            <person name="Stursova M."/>
            <person name="Spatafora J.W."/>
            <person name="Tedersoo L."/>
            <person name="Vaario L.-M."/>
            <person name="Yamada A."/>
            <person name="Yan M."/>
            <person name="Wang P."/>
            <person name="Xu J."/>
            <person name="Bruns T."/>
            <person name="Baldrian P."/>
            <person name="Vilgalys R."/>
            <person name="Henrissat B."/>
            <person name="Grigoriev I.V."/>
            <person name="Hibbett D."/>
            <person name="Nagy L.G."/>
            <person name="Martin F.M."/>
        </authorList>
    </citation>
    <scope>NUCLEOTIDE SEQUENCE</scope>
    <source>
        <strain evidence="1">P2</strain>
    </source>
</reference>
<evidence type="ECO:0000313" key="1">
    <source>
        <dbReference type="EMBL" id="KAF9644660.1"/>
    </source>
</evidence>
<sequence length="244" mass="26850">MANSFSNLITIFLGLYGGYVASQQKLPTRYPIGFLGVAVVGIGSFAFHASLLYEAQLADELPMVVVASYSLFILSDSRKGFDFDAGRGVIPLVAFNTLFPISYAIYRNPIYHQTVFATLMACIVLRTLYLIHSDISKNVPPVAKKRMGKIYQTGLLTFLTGFAIWNLDNIYCNTLTEWKNAIGWPIAFLLEGHSWWHALTAIGSYLMMLGTTFPWLSRIPIPTSLLSGSSGFQGSSVSGPPKQS</sequence>
<accession>A0ACB6Z4I9</accession>
<proteinExistence type="predicted"/>